<organism evidence="8 9">
    <name type="scientific">Pigmentiphaga humi</name>
    <dbReference type="NCBI Taxonomy" id="2478468"/>
    <lineage>
        <taxon>Bacteria</taxon>
        <taxon>Pseudomonadati</taxon>
        <taxon>Pseudomonadota</taxon>
        <taxon>Betaproteobacteria</taxon>
        <taxon>Burkholderiales</taxon>
        <taxon>Alcaligenaceae</taxon>
        <taxon>Pigmentiphaga</taxon>
    </lineage>
</organism>
<keyword evidence="2" id="KW-0963">Cytoplasm</keyword>
<dbReference type="PROSITE" id="PS50937">
    <property type="entry name" value="HTH_MERR_2"/>
    <property type="match status" value="1"/>
</dbReference>
<dbReference type="EMBL" id="UWPJ01000020">
    <property type="protein sequence ID" value="VCU70499.1"/>
    <property type="molecule type" value="Genomic_DNA"/>
</dbReference>
<protein>
    <submittedName>
        <fullName evidence="8">HTH-type transcriptional regulator HmrR</fullName>
    </submittedName>
</protein>
<evidence type="ECO:0000313" key="8">
    <source>
        <dbReference type="EMBL" id="VCU70499.1"/>
    </source>
</evidence>
<evidence type="ECO:0000256" key="3">
    <source>
        <dbReference type="ARBA" id="ARBA00023015"/>
    </source>
</evidence>
<keyword evidence="9" id="KW-1185">Reference proteome</keyword>
<dbReference type="PANTHER" id="PTHR30204">
    <property type="entry name" value="REDOX-CYCLING DRUG-SENSING TRANSCRIPTIONAL ACTIVATOR SOXR"/>
    <property type="match status" value="1"/>
</dbReference>
<accession>A0A3P4B2J1</accession>
<dbReference type="GO" id="GO:0005507">
    <property type="term" value="F:copper ion binding"/>
    <property type="evidence" value="ECO:0007669"/>
    <property type="project" value="InterPro"/>
</dbReference>
<keyword evidence="3" id="KW-0805">Transcription regulation</keyword>
<evidence type="ECO:0000256" key="5">
    <source>
        <dbReference type="ARBA" id="ARBA00023163"/>
    </source>
</evidence>
<keyword evidence="6" id="KW-0175">Coiled coil</keyword>
<dbReference type="GO" id="GO:0005737">
    <property type="term" value="C:cytoplasm"/>
    <property type="evidence" value="ECO:0007669"/>
    <property type="project" value="UniProtKB-SubCell"/>
</dbReference>
<dbReference type="PANTHER" id="PTHR30204:SF94">
    <property type="entry name" value="HEAVY METAL-DEPENDENT TRANSCRIPTIONAL REGULATOR HI_0293-RELATED"/>
    <property type="match status" value="1"/>
</dbReference>
<dbReference type="SMART" id="SM00422">
    <property type="entry name" value="HTH_MERR"/>
    <property type="match status" value="1"/>
</dbReference>
<dbReference type="InterPro" id="IPR000551">
    <property type="entry name" value="MerR-type_HTH_dom"/>
</dbReference>
<dbReference type="OrthoDB" id="9808480at2"/>
<reference evidence="8 9" key="1">
    <citation type="submission" date="2018-10" db="EMBL/GenBank/DDBJ databases">
        <authorList>
            <person name="Criscuolo A."/>
        </authorList>
    </citation>
    <scope>NUCLEOTIDE SEQUENCE [LARGE SCALE GENOMIC DNA]</scope>
    <source>
        <strain evidence="8">DnA1</strain>
    </source>
</reference>
<dbReference type="PROSITE" id="PS00552">
    <property type="entry name" value="HTH_MERR_1"/>
    <property type="match status" value="1"/>
</dbReference>
<proteinExistence type="predicted"/>
<dbReference type="NCBIfam" id="TIGR02044">
    <property type="entry name" value="CueR"/>
    <property type="match status" value="1"/>
</dbReference>
<dbReference type="Pfam" id="PF00376">
    <property type="entry name" value="MerR"/>
    <property type="match status" value="1"/>
</dbReference>
<feature type="domain" description="HTH merR-type" evidence="7">
    <location>
        <begin position="3"/>
        <end position="72"/>
    </location>
</feature>
<name>A0A3P4B2J1_9BURK</name>
<dbReference type="Gene3D" id="1.10.1660.10">
    <property type="match status" value="1"/>
</dbReference>
<keyword evidence="4" id="KW-0238">DNA-binding</keyword>
<evidence type="ECO:0000256" key="4">
    <source>
        <dbReference type="ARBA" id="ARBA00023125"/>
    </source>
</evidence>
<sequence length="144" mass="15574">MQALNIGQAAEISGVSAKMIRHYESIGLIPAAQRTDAGYRLYSQGDIHTLQFIRNARDLGFSIAQIGTLLQLWGDHGRPSSEVKQLAMAHIHELEDKIRALQAMKGTLEQLASRCQGDERPDCPILNGLANPGIAACRASAVLA</sequence>
<dbReference type="InterPro" id="IPR015358">
    <property type="entry name" value="Tscrpt_reg_MerR_DNA-bd"/>
</dbReference>
<gene>
    <name evidence="8" type="primary">hmrR</name>
    <name evidence="8" type="ORF">PIGHUM_02571</name>
</gene>
<dbReference type="GO" id="GO:0003700">
    <property type="term" value="F:DNA-binding transcription factor activity"/>
    <property type="evidence" value="ECO:0007669"/>
    <property type="project" value="InterPro"/>
</dbReference>
<dbReference type="Pfam" id="PF09278">
    <property type="entry name" value="MerR-DNA-bind"/>
    <property type="match status" value="1"/>
</dbReference>
<dbReference type="InterPro" id="IPR011789">
    <property type="entry name" value="CueR"/>
</dbReference>
<dbReference type="Proteomes" id="UP000277294">
    <property type="component" value="Unassembled WGS sequence"/>
</dbReference>
<dbReference type="CDD" id="cd01108">
    <property type="entry name" value="HTH_CueR"/>
    <property type="match status" value="1"/>
</dbReference>
<comment type="subcellular location">
    <subcellularLocation>
        <location evidence="1">Cytoplasm</location>
    </subcellularLocation>
</comment>
<dbReference type="PRINTS" id="PR00040">
    <property type="entry name" value="HTHMERR"/>
</dbReference>
<evidence type="ECO:0000256" key="2">
    <source>
        <dbReference type="ARBA" id="ARBA00022490"/>
    </source>
</evidence>
<dbReference type="GO" id="GO:0003677">
    <property type="term" value="F:DNA binding"/>
    <property type="evidence" value="ECO:0007669"/>
    <property type="project" value="UniProtKB-KW"/>
</dbReference>
<dbReference type="RefSeq" id="WP_124080017.1">
    <property type="nucleotide sequence ID" value="NZ_UWPJ01000020.1"/>
</dbReference>
<dbReference type="SUPFAM" id="SSF46955">
    <property type="entry name" value="Putative DNA-binding domain"/>
    <property type="match status" value="1"/>
</dbReference>
<dbReference type="AlphaFoldDB" id="A0A3P4B2J1"/>
<evidence type="ECO:0000259" key="7">
    <source>
        <dbReference type="PROSITE" id="PS50937"/>
    </source>
</evidence>
<feature type="coiled-coil region" evidence="6">
    <location>
        <begin position="84"/>
        <end position="114"/>
    </location>
</feature>
<evidence type="ECO:0000256" key="1">
    <source>
        <dbReference type="ARBA" id="ARBA00004496"/>
    </source>
</evidence>
<evidence type="ECO:0000256" key="6">
    <source>
        <dbReference type="SAM" id="Coils"/>
    </source>
</evidence>
<dbReference type="GO" id="GO:0045893">
    <property type="term" value="P:positive regulation of DNA-templated transcription"/>
    <property type="evidence" value="ECO:0007669"/>
    <property type="project" value="InterPro"/>
</dbReference>
<evidence type="ECO:0000313" key="9">
    <source>
        <dbReference type="Proteomes" id="UP000277294"/>
    </source>
</evidence>
<keyword evidence="5" id="KW-0804">Transcription</keyword>
<dbReference type="InterPro" id="IPR009061">
    <property type="entry name" value="DNA-bd_dom_put_sf"/>
</dbReference>
<dbReference type="InterPro" id="IPR047057">
    <property type="entry name" value="MerR_fam"/>
</dbReference>